<evidence type="ECO:0000256" key="4">
    <source>
        <dbReference type="ARBA" id="ARBA00023136"/>
    </source>
</evidence>
<keyword evidence="4 5" id="KW-0472">Membrane</keyword>
<dbReference type="STRING" id="451379.A0A0N5AQK4"/>
<feature type="transmembrane region" description="Helical" evidence="5">
    <location>
        <begin position="375"/>
        <end position="398"/>
    </location>
</feature>
<dbReference type="Gene3D" id="1.20.1250.20">
    <property type="entry name" value="MFS general substrate transporter like domains"/>
    <property type="match status" value="2"/>
</dbReference>
<dbReference type="InterPro" id="IPR036259">
    <property type="entry name" value="MFS_trans_sf"/>
</dbReference>
<organism evidence="7 8">
    <name type="scientific">Syphacia muris</name>
    <dbReference type="NCBI Taxonomy" id="451379"/>
    <lineage>
        <taxon>Eukaryota</taxon>
        <taxon>Metazoa</taxon>
        <taxon>Ecdysozoa</taxon>
        <taxon>Nematoda</taxon>
        <taxon>Chromadorea</taxon>
        <taxon>Rhabditida</taxon>
        <taxon>Spirurina</taxon>
        <taxon>Oxyuridomorpha</taxon>
        <taxon>Oxyuroidea</taxon>
        <taxon>Oxyuridae</taxon>
        <taxon>Syphacia</taxon>
    </lineage>
</organism>
<keyword evidence="2 5" id="KW-0812">Transmembrane</keyword>
<dbReference type="GO" id="GO:0006820">
    <property type="term" value="P:monoatomic anion transport"/>
    <property type="evidence" value="ECO:0007669"/>
    <property type="project" value="TreeGrafter"/>
</dbReference>
<feature type="transmembrane region" description="Helical" evidence="5">
    <location>
        <begin position="319"/>
        <end position="338"/>
    </location>
</feature>
<dbReference type="WBParaSite" id="SMUV_0000697201-mRNA-1">
    <property type="protein sequence ID" value="SMUV_0000697201-mRNA-1"/>
    <property type="gene ID" value="SMUV_0000697201"/>
</dbReference>
<comment type="subcellular location">
    <subcellularLocation>
        <location evidence="1">Membrane</location>
        <topology evidence="1">Multi-pass membrane protein</topology>
    </subcellularLocation>
</comment>
<dbReference type="InterPro" id="IPR020846">
    <property type="entry name" value="MFS_dom"/>
</dbReference>
<dbReference type="SUPFAM" id="SSF103473">
    <property type="entry name" value="MFS general substrate transporter"/>
    <property type="match status" value="1"/>
</dbReference>
<dbReference type="GO" id="GO:0022857">
    <property type="term" value="F:transmembrane transporter activity"/>
    <property type="evidence" value="ECO:0007669"/>
    <property type="project" value="InterPro"/>
</dbReference>
<feature type="transmembrane region" description="Helical" evidence="5">
    <location>
        <begin position="410"/>
        <end position="431"/>
    </location>
</feature>
<evidence type="ECO:0000313" key="8">
    <source>
        <dbReference type="WBParaSite" id="SMUV_0000697201-mRNA-1"/>
    </source>
</evidence>
<dbReference type="PROSITE" id="PS50850">
    <property type="entry name" value="MFS"/>
    <property type="match status" value="1"/>
</dbReference>
<keyword evidence="7" id="KW-1185">Reference proteome</keyword>
<dbReference type="FunFam" id="1.20.1250.20:FF:000532">
    <property type="entry name" value="SLC (SoLute Carrier) homolog"/>
    <property type="match status" value="1"/>
</dbReference>
<evidence type="ECO:0000259" key="6">
    <source>
        <dbReference type="PROSITE" id="PS50850"/>
    </source>
</evidence>
<feature type="transmembrane region" description="Helical" evidence="5">
    <location>
        <begin position="286"/>
        <end position="307"/>
    </location>
</feature>
<keyword evidence="3 5" id="KW-1133">Transmembrane helix</keyword>
<name>A0A0N5AQK4_9BILA</name>
<protein>
    <submittedName>
        <fullName evidence="8">MFS domain-containing protein</fullName>
    </submittedName>
</protein>
<proteinExistence type="predicted"/>
<dbReference type="PANTHER" id="PTHR11662">
    <property type="entry name" value="SOLUTE CARRIER FAMILY 17"/>
    <property type="match status" value="1"/>
</dbReference>
<evidence type="ECO:0000256" key="1">
    <source>
        <dbReference type="ARBA" id="ARBA00004141"/>
    </source>
</evidence>
<feature type="transmembrane region" description="Helical" evidence="5">
    <location>
        <begin position="58"/>
        <end position="78"/>
    </location>
</feature>
<feature type="transmembrane region" description="Helical" evidence="5">
    <location>
        <begin position="20"/>
        <end position="38"/>
    </location>
</feature>
<dbReference type="Pfam" id="PF07690">
    <property type="entry name" value="MFS_1"/>
    <property type="match status" value="1"/>
</dbReference>
<dbReference type="Proteomes" id="UP000046393">
    <property type="component" value="Unplaced"/>
</dbReference>
<sequence length="483" mass="52333">MESSVQPVPLLSFRSVRLRVGVLMLAALCIEGLMRSNLNMAMVCMNGKLVWSTKEQGWIFAAYYIGTLLIVIPGTYLIDTFGATFVVQFGAVVNAIGTFLTPVTSEFLGPYALLFIRFCMGAGQGILQPCTSVLIAHWFPQQERSFAVGLSTAGNQLSIIIAMVFTAGLCQVSVLGGWPAAFYLHGIIGLVLCVLWYSYVKDVPTCYKGISDAELSYITGGSSERGQKRMPIDVPWKNILLSLPVWATALSSFSQSFATVGMVTYIPLYYRVVLRMNLTANGILSAAPFLSQLLSKIIFVYVATVATRHGFSLTVVTKVCNLIAALGTAACYICLIFLDCGSKWIAISMICMAMALLSGYVPGYQTGIVSIAPKYTAAIASFCRLTGNIASVVSPALIGWIAKKGSLDEWRIIFIVMTVTLLATGTCYQLWGSADAESWAQDTGKDESAQKLVPKGELILSDKVQHDINVPQNATYHFSCNVD</sequence>
<dbReference type="PANTHER" id="PTHR11662:SF72">
    <property type="entry name" value="MAJOR FACILITATOR SUPERFAMILY (MFS) PROFILE DOMAIN-CONTAINING PROTEIN"/>
    <property type="match status" value="1"/>
</dbReference>
<dbReference type="AlphaFoldDB" id="A0A0N5AQK4"/>
<dbReference type="InterPro" id="IPR011701">
    <property type="entry name" value="MFS"/>
</dbReference>
<evidence type="ECO:0000256" key="5">
    <source>
        <dbReference type="SAM" id="Phobius"/>
    </source>
</evidence>
<feature type="domain" description="Major facilitator superfamily (MFS) profile" evidence="6">
    <location>
        <begin position="20"/>
        <end position="435"/>
    </location>
</feature>
<evidence type="ECO:0000313" key="7">
    <source>
        <dbReference type="Proteomes" id="UP000046393"/>
    </source>
</evidence>
<feature type="transmembrane region" description="Helical" evidence="5">
    <location>
        <begin position="157"/>
        <end position="176"/>
    </location>
</feature>
<accession>A0A0N5AQK4</accession>
<feature type="transmembrane region" description="Helical" evidence="5">
    <location>
        <begin position="182"/>
        <end position="200"/>
    </location>
</feature>
<reference evidence="8" key="1">
    <citation type="submission" date="2017-02" db="UniProtKB">
        <authorList>
            <consortium name="WormBaseParasite"/>
        </authorList>
    </citation>
    <scope>IDENTIFICATION</scope>
</reference>
<dbReference type="GO" id="GO:0016020">
    <property type="term" value="C:membrane"/>
    <property type="evidence" value="ECO:0007669"/>
    <property type="project" value="UniProtKB-SubCell"/>
</dbReference>
<evidence type="ECO:0000256" key="3">
    <source>
        <dbReference type="ARBA" id="ARBA00022989"/>
    </source>
</evidence>
<evidence type="ECO:0000256" key="2">
    <source>
        <dbReference type="ARBA" id="ARBA00022692"/>
    </source>
</evidence>
<feature type="transmembrane region" description="Helical" evidence="5">
    <location>
        <begin position="85"/>
        <end position="105"/>
    </location>
</feature>
<dbReference type="InterPro" id="IPR050382">
    <property type="entry name" value="MFS_Na/Anion_cotransporter"/>
</dbReference>
<feature type="transmembrane region" description="Helical" evidence="5">
    <location>
        <begin position="344"/>
        <end position="363"/>
    </location>
</feature>